<proteinExistence type="predicted"/>
<sequence>MVINLKVTYLYSKLYLCKFFHGKNAIVSIQDPLYKSRDIEAFVFLCNMVRQTTRMITRWWDVSYEDVVDYDDWRTWIINLRLPSKNKMMLKGNMYYLSDFEELNGGYVAFGGNPKGGRIYRKAHEACFTALETHVDRLLDQLNKDEIYEPHGITMLDFDDEDKDESEEQNEEFTLHSKNTMEWSAFGSCKDKVDAYDHNNSFEDIISSIKEHDKESVPFKVGEGVMEGNTTPYLPTLEELILQLIDDIRSKEDEEFLALLLYEDEVAINQAGEDDSLFKNKKEREKVSLVKDEHHVDEWCHENSLSKLTHIIVKQVHRKAWVGVRKQILYLCHGKREFQEVLNSRKLINFASKKLRKNMFALLQTEEKER</sequence>
<accession>A0A6L2KER2</accession>
<dbReference type="GO" id="GO:0003964">
    <property type="term" value="F:RNA-directed DNA polymerase activity"/>
    <property type="evidence" value="ECO:0007669"/>
    <property type="project" value="UniProtKB-KW"/>
</dbReference>
<name>A0A6L2KER2_TANCI</name>
<gene>
    <name evidence="1" type="ORF">Tci_019929</name>
</gene>
<keyword evidence="1" id="KW-0808">Transferase</keyword>
<comment type="caution">
    <text evidence="1">The sequence shown here is derived from an EMBL/GenBank/DDBJ whole genome shotgun (WGS) entry which is preliminary data.</text>
</comment>
<dbReference type="AlphaFoldDB" id="A0A6L2KER2"/>
<evidence type="ECO:0000313" key="1">
    <source>
        <dbReference type="EMBL" id="GEU47951.1"/>
    </source>
</evidence>
<organism evidence="1">
    <name type="scientific">Tanacetum cinerariifolium</name>
    <name type="common">Dalmatian daisy</name>
    <name type="synonym">Chrysanthemum cinerariifolium</name>
    <dbReference type="NCBI Taxonomy" id="118510"/>
    <lineage>
        <taxon>Eukaryota</taxon>
        <taxon>Viridiplantae</taxon>
        <taxon>Streptophyta</taxon>
        <taxon>Embryophyta</taxon>
        <taxon>Tracheophyta</taxon>
        <taxon>Spermatophyta</taxon>
        <taxon>Magnoliopsida</taxon>
        <taxon>eudicotyledons</taxon>
        <taxon>Gunneridae</taxon>
        <taxon>Pentapetalae</taxon>
        <taxon>asterids</taxon>
        <taxon>campanulids</taxon>
        <taxon>Asterales</taxon>
        <taxon>Asteraceae</taxon>
        <taxon>Asteroideae</taxon>
        <taxon>Anthemideae</taxon>
        <taxon>Anthemidinae</taxon>
        <taxon>Tanacetum</taxon>
    </lineage>
</organism>
<dbReference type="EMBL" id="BKCJ010002349">
    <property type="protein sequence ID" value="GEU47951.1"/>
    <property type="molecule type" value="Genomic_DNA"/>
</dbReference>
<keyword evidence="1" id="KW-0695">RNA-directed DNA polymerase</keyword>
<protein>
    <submittedName>
        <fullName evidence="1">RNA-directed DNA polymerase, eukaryota</fullName>
    </submittedName>
</protein>
<reference evidence="1" key="1">
    <citation type="journal article" date="2019" name="Sci. Rep.">
        <title>Draft genome of Tanacetum cinerariifolium, the natural source of mosquito coil.</title>
        <authorList>
            <person name="Yamashiro T."/>
            <person name="Shiraishi A."/>
            <person name="Satake H."/>
            <person name="Nakayama K."/>
        </authorList>
    </citation>
    <scope>NUCLEOTIDE SEQUENCE</scope>
</reference>
<keyword evidence="1" id="KW-0548">Nucleotidyltransferase</keyword>